<proteinExistence type="predicted"/>
<dbReference type="EMBL" id="LGRV01000003">
    <property type="protein sequence ID" value="KOS68644.1"/>
    <property type="molecule type" value="Genomic_DNA"/>
</dbReference>
<dbReference type="Proteomes" id="UP000050668">
    <property type="component" value="Unassembled WGS sequence"/>
</dbReference>
<evidence type="ECO:0000313" key="1">
    <source>
        <dbReference type="EMBL" id="KOS68644.1"/>
    </source>
</evidence>
<gene>
    <name evidence="1" type="ORF">AEA09_08860</name>
</gene>
<organism evidence="1 2">
    <name type="scientific">Lysinibacillus contaminans</name>
    <dbReference type="NCBI Taxonomy" id="1293441"/>
    <lineage>
        <taxon>Bacteria</taxon>
        <taxon>Bacillati</taxon>
        <taxon>Bacillota</taxon>
        <taxon>Bacilli</taxon>
        <taxon>Bacillales</taxon>
        <taxon>Bacillaceae</taxon>
        <taxon>Lysinibacillus</taxon>
    </lineage>
</organism>
<protein>
    <submittedName>
        <fullName evidence="1">Uncharacterized protein</fullName>
    </submittedName>
</protein>
<accession>A0ABR5K1A6</accession>
<keyword evidence="2" id="KW-1185">Reference proteome</keyword>
<reference evidence="2" key="1">
    <citation type="submission" date="2015-07" db="EMBL/GenBank/DDBJ databases">
        <title>Fjat-14205 dsm 2895.</title>
        <authorList>
            <person name="Liu B."/>
            <person name="Wang J."/>
            <person name="Zhu Y."/>
            <person name="Liu G."/>
            <person name="Chen Q."/>
            <person name="Chen Z."/>
            <person name="Lan J."/>
            <person name="Che J."/>
            <person name="Ge C."/>
            <person name="Shi H."/>
            <person name="Pan Z."/>
            <person name="Liu X."/>
        </authorList>
    </citation>
    <scope>NUCLEOTIDE SEQUENCE [LARGE SCALE GENOMIC DNA]</scope>
    <source>
        <strain evidence="2">DSM 25560</strain>
    </source>
</reference>
<sequence length="65" mass="7510">MMRNLGSRKTDITKENLGLACKNTDVLINQFSLLLLMWEVDFCYGMLGSLVFLQEAFLWDYATIN</sequence>
<evidence type="ECO:0000313" key="2">
    <source>
        <dbReference type="Proteomes" id="UP000050668"/>
    </source>
</evidence>
<comment type="caution">
    <text evidence="1">The sequence shown here is derived from an EMBL/GenBank/DDBJ whole genome shotgun (WGS) entry which is preliminary data.</text>
</comment>
<name>A0ABR5K1A6_9BACI</name>